<protein>
    <submittedName>
        <fullName evidence="3">Uncharacterized protein</fullName>
    </submittedName>
</protein>
<keyword evidence="2" id="KW-0472">Membrane</keyword>
<dbReference type="EMBL" id="JBJKFK010000563">
    <property type="protein sequence ID" value="KAL3316307.1"/>
    <property type="molecule type" value="Genomic_DNA"/>
</dbReference>
<reference evidence="3 4" key="1">
    <citation type="submission" date="2024-11" db="EMBL/GenBank/DDBJ databases">
        <title>Adaptive evolution of stress response genes in parasites aligns with host niche diversity.</title>
        <authorList>
            <person name="Hahn C."/>
            <person name="Resl P."/>
        </authorList>
    </citation>
    <scope>NUCLEOTIDE SEQUENCE [LARGE SCALE GENOMIC DNA]</scope>
    <source>
        <strain evidence="3">EGGRZ-B1_66</strain>
        <tissue evidence="3">Body</tissue>
    </source>
</reference>
<feature type="region of interest" description="Disordered" evidence="1">
    <location>
        <begin position="1"/>
        <end position="34"/>
    </location>
</feature>
<keyword evidence="2" id="KW-0812">Transmembrane</keyword>
<name>A0ABD2Q9U3_9PLAT</name>
<gene>
    <name evidence="3" type="ORF">Ciccas_005051</name>
</gene>
<accession>A0ABD2Q9U3</accession>
<keyword evidence="2" id="KW-1133">Transmembrane helix</keyword>
<dbReference type="AlphaFoldDB" id="A0ABD2Q9U3"/>
<evidence type="ECO:0000256" key="2">
    <source>
        <dbReference type="SAM" id="Phobius"/>
    </source>
</evidence>
<keyword evidence="4" id="KW-1185">Reference proteome</keyword>
<dbReference type="Proteomes" id="UP001626550">
    <property type="component" value="Unassembled WGS sequence"/>
</dbReference>
<evidence type="ECO:0000256" key="1">
    <source>
        <dbReference type="SAM" id="MobiDB-lite"/>
    </source>
</evidence>
<feature type="transmembrane region" description="Helical" evidence="2">
    <location>
        <begin position="44"/>
        <end position="64"/>
    </location>
</feature>
<comment type="caution">
    <text evidence="3">The sequence shown here is derived from an EMBL/GenBank/DDBJ whole genome shotgun (WGS) entry which is preliminary data.</text>
</comment>
<evidence type="ECO:0000313" key="4">
    <source>
        <dbReference type="Proteomes" id="UP001626550"/>
    </source>
</evidence>
<evidence type="ECO:0000313" key="3">
    <source>
        <dbReference type="EMBL" id="KAL3316307.1"/>
    </source>
</evidence>
<proteinExistence type="predicted"/>
<organism evidence="3 4">
    <name type="scientific">Cichlidogyrus casuarinus</name>
    <dbReference type="NCBI Taxonomy" id="1844966"/>
    <lineage>
        <taxon>Eukaryota</taxon>
        <taxon>Metazoa</taxon>
        <taxon>Spiralia</taxon>
        <taxon>Lophotrochozoa</taxon>
        <taxon>Platyhelminthes</taxon>
        <taxon>Monogenea</taxon>
        <taxon>Monopisthocotylea</taxon>
        <taxon>Dactylogyridea</taxon>
        <taxon>Ancyrocephalidae</taxon>
        <taxon>Cichlidogyrus</taxon>
    </lineage>
</organism>
<feature type="compositionally biased region" description="Basic and acidic residues" evidence="1">
    <location>
        <begin position="1"/>
        <end position="12"/>
    </location>
</feature>
<sequence length="104" mass="11452">MGKQEQKKEHEPLGASTPQGKLRPRREGLDADDDEVQPVSKLKFFMFSSGVLLCLSAVGVALLLEADIYSPTLATIRGHPMMLDIESKIYRPVKSAISGLVRRS</sequence>